<evidence type="ECO:0000313" key="2">
    <source>
        <dbReference type="Proteomes" id="UP000264492"/>
    </source>
</evidence>
<dbReference type="EMBL" id="QTSU01000002">
    <property type="protein sequence ID" value="RDZ27169.1"/>
    <property type="molecule type" value="Genomic_DNA"/>
</dbReference>
<dbReference type="Proteomes" id="UP000264492">
    <property type="component" value="Unassembled WGS sequence"/>
</dbReference>
<organism evidence="1 2">
    <name type="scientific">Lysobacter silvisoli</name>
    <dbReference type="NCBI Taxonomy" id="2293254"/>
    <lineage>
        <taxon>Bacteria</taxon>
        <taxon>Pseudomonadati</taxon>
        <taxon>Pseudomonadota</taxon>
        <taxon>Gammaproteobacteria</taxon>
        <taxon>Lysobacterales</taxon>
        <taxon>Lysobacteraceae</taxon>
        <taxon>Lysobacter</taxon>
    </lineage>
</organism>
<accession>A0A371JZS5</accession>
<dbReference type="AlphaFoldDB" id="A0A371JZS5"/>
<reference evidence="1 2" key="1">
    <citation type="submission" date="2018-08" db="EMBL/GenBank/DDBJ databases">
        <title>Lysobacter sp. zong2l5, whole genome shotgun sequence.</title>
        <authorList>
            <person name="Zhang X."/>
            <person name="Feng G."/>
            <person name="Zhu H."/>
        </authorList>
    </citation>
    <scope>NUCLEOTIDE SEQUENCE [LARGE SCALE GENOMIC DNA]</scope>
    <source>
        <strain evidence="2">zong2l5</strain>
    </source>
</reference>
<name>A0A371JZS5_9GAMM</name>
<comment type="caution">
    <text evidence="1">The sequence shown here is derived from an EMBL/GenBank/DDBJ whole genome shotgun (WGS) entry which is preliminary data.</text>
</comment>
<protein>
    <submittedName>
        <fullName evidence="1">Uncharacterized protein</fullName>
    </submittedName>
</protein>
<evidence type="ECO:0000313" key="1">
    <source>
        <dbReference type="EMBL" id="RDZ27169.1"/>
    </source>
</evidence>
<proteinExistence type="predicted"/>
<keyword evidence="2" id="KW-1185">Reference proteome</keyword>
<sequence length="229" mass="24392">MGRVTPLQYCPGDTVTASYDLLMEETCPADVDCAAHFPTMVITSAPEAFPPRTVRAYTDSFTFNPTADNVAVTFDIDRDAVTIPTSRFDGSTRIFVQRTNLRDYTHNNSRITGTVDSELLHEGVCAGNTPVNLPADLPGPPRLSPNMRLVELCNTNGVPVVVEASGTSGTFSANLLPGRCLVPGADGVPADLANARTIGANAPDLAARCSATMQQPPRPLRTVARMACR</sequence>
<gene>
    <name evidence="1" type="ORF">DX914_13000</name>
</gene>